<proteinExistence type="predicted"/>
<dbReference type="Proteomes" id="UP000309997">
    <property type="component" value="Unassembled WGS sequence"/>
</dbReference>
<sequence>MSNSVGNPPPGSSSNESFPLQDDTNSTLSSGPSPSATDGEESAALVDDTATPPPNSTNVDSPQTPEPSSPPPTSKSPPPPPPSPPPPPPKPNHSPPPSPPLVSNSTKSNSSPPLKISPPPNSPPPSPNPPPTPAKKESSSSSVPSPPPPAASPPPAGKFVPPPLSGDVQQSPPPPAEFKPSLSPPISNASPKTLDSNSNPSNSGRVPTDSRFHSPPVPGASPSGHPSSTSTDATNHNVPRTPPAPGNESNEAGGKTIIAAAVGAAVTGLFLLTLIAAIFLVVKSRKKRVANASGHYMPPKSLTLNTATTICASHWTWKSPLSFAICTLRKPRKSKRVADFGLARLNDTTQTHVSTRVMGTFGYLAPEYASSGKLTDRSDVFSFGVVLLELITGRKSVDASQPLGDESLVEWARPLLIQALETGELGELVDTRLEKHYVESELFRMVETAAACVRHLAPKRPRMMQVVRALDSGGELSDLSNGVKFGQSTAYDSGQYNQEISNFRRMALVSNGSSEFDTCSGDYSARDTSREQPTSGDYTSSDSETRAMNRTGSYVGRRFR</sequence>
<evidence type="ECO:0000313" key="2">
    <source>
        <dbReference type="Proteomes" id="UP000309997"/>
    </source>
</evidence>
<reference evidence="1 2" key="1">
    <citation type="journal article" date="2024" name="Plant Biotechnol. J.">
        <title>Genome and CRISPR/Cas9 system of a widespread forest tree (Populus alba) in the world.</title>
        <authorList>
            <person name="Liu Y.J."/>
            <person name="Jiang P.F."/>
            <person name="Han X.M."/>
            <person name="Li X.Y."/>
            <person name="Wang H.M."/>
            <person name="Wang Y.J."/>
            <person name="Wang X.X."/>
            <person name="Zeng Q.Y."/>
        </authorList>
    </citation>
    <scope>NUCLEOTIDE SEQUENCE [LARGE SCALE GENOMIC DNA]</scope>
    <source>
        <strain evidence="2">cv. PAL-ZL1</strain>
    </source>
</reference>
<evidence type="ECO:0000313" key="1">
    <source>
        <dbReference type="EMBL" id="KAL3582751.1"/>
    </source>
</evidence>
<gene>
    <name evidence="1" type="ORF">D5086_017083</name>
</gene>
<name>A0ACC4BWY2_POPAL</name>
<protein>
    <submittedName>
        <fullName evidence="1">Uncharacterized protein</fullName>
    </submittedName>
</protein>
<dbReference type="EMBL" id="RCHU02000008">
    <property type="protein sequence ID" value="KAL3582751.1"/>
    <property type="molecule type" value="Genomic_DNA"/>
</dbReference>
<organism evidence="1 2">
    <name type="scientific">Populus alba</name>
    <name type="common">White poplar</name>
    <dbReference type="NCBI Taxonomy" id="43335"/>
    <lineage>
        <taxon>Eukaryota</taxon>
        <taxon>Viridiplantae</taxon>
        <taxon>Streptophyta</taxon>
        <taxon>Embryophyta</taxon>
        <taxon>Tracheophyta</taxon>
        <taxon>Spermatophyta</taxon>
        <taxon>Magnoliopsida</taxon>
        <taxon>eudicotyledons</taxon>
        <taxon>Gunneridae</taxon>
        <taxon>Pentapetalae</taxon>
        <taxon>rosids</taxon>
        <taxon>fabids</taxon>
        <taxon>Malpighiales</taxon>
        <taxon>Salicaceae</taxon>
        <taxon>Saliceae</taxon>
        <taxon>Populus</taxon>
    </lineage>
</organism>
<comment type="caution">
    <text evidence="1">The sequence shown here is derived from an EMBL/GenBank/DDBJ whole genome shotgun (WGS) entry which is preliminary data.</text>
</comment>
<keyword evidence="2" id="KW-1185">Reference proteome</keyword>
<accession>A0ACC4BWY2</accession>